<feature type="transmembrane region" description="Helical" evidence="10">
    <location>
        <begin position="20"/>
        <end position="37"/>
    </location>
</feature>
<dbReference type="InterPro" id="IPR022646">
    <property type="entry name" value="SecD/SecF_CS"/>
</dbReference>
<keyword evidence="5 10" id="KW-0812">Transmembrane</keyword>
<dbReference type="NCBIfam" id="TIGR00916">
    <property type="entry name" value="2A0604s01"/>
    <property type="match status" value="1"/>
</dbReference>
<dbReference type="InterPro" id="IPR055344">
    <property type="entry name" value="SecD_SecF_C_bact"/>
</dbReference>
<keyword evidence="7 10" id="KW-1133">Transmembrane helix</keyword>
<dbReference type="InterPro" id="IPR005665">
    <property type="entry name" value="SecF_bac"/>
</dbReference>
<keyword evidence="8" id="KW-0811">Translocation</keyword>
<dbReference type="PANTHER" id="PTHR30081">
    <property type="entry name" value="PROTEIN-EXPORT MEMBRANE PROTEIN SEC"/>
    <property type="match status" value="1"/>
</dbReference>
<feature type="transmembrane region" description="Helical" evidence="10">
    <location>
        <begin position="266"/>
        <end position="292"/>
    </location>
</feature>
<dbReference type="Pfam" id="PF02355">
    <property type="entry name" value="SecD_SecF_C"/>
    <property type="match status" value="1"/>
</dbReference>
<gene>
    <name evidence="12" type="ORF">METZ01_LOCUS19093</name>
</gene>
<evidence type="ECO:0000256" key="8">
    <source>
        <dbReference type="ARBA" id="ARBA00023010"/>
    </source>
</evidence>
<dbReference type="GO" id="GO:0006886">
    <property type="term" value="P:intracellular protein transport"/>
    <property type="evidence" value="ECO:0007669"/>
    <property type="project" value="InterPro"/>
</dbReference>
<feature type="transmembrane region" description="Helical" evidence="10">
    <location>
        <begin position="139"/>
        <end position="156"/>
    </location>
</feature>
<evidence type="ECO:0000256" key="3">
    <source>
        <dbReference type="ARBA" id="ARBA00022448"/>
    </source>
</evidence>
<evidence type="ECO:0000256" key="10">
    <source>
        <dbReference type="SAM" id="Phobius"/>
    </source>
</evidence>
<keyword evidence="9 10" id="KW-0472">Membrane</keyword>
<sequence>MYLIKNKTSIDFLSRGRRRIALAVSFILVVVSLFSLGTRSLDFGIDFTGGVLLEIGYPEDVDLSRVRTLLADEGFSDVQVQSFGAATDIMLRLPPQPNKDPNDIRDQLRNILAADEPNVDLRRVEFVGPQVGEDLTEQGGLAMIFALVMIFAYVMFRFQWKFAAGAVAALAHDVIVTIGFFSLFALPFDLSVVAAVLAVIGYSLNDTVVAFDRIRENFIKLRGSSSEEVMNISINEMLARTIITGVTTLIVLTALLLLGGASVKPFSIALIVGIVVGTYSSIYTAGATALVLKVSAKDLLPPRDDSDPADDLP</sequence>
<dbReference type="HAMAP" id="MF_01464_B">
    <property type="entry name" value="SecF_B"/>
    <property type="match status" value="1"/>
</dbReference>
<dbReference type="AlphaFoldDB" id="A0A381PJH6"/>
<feature type="transmembrane region" description="Helical" evidence="10">
    <location>
        <begin position="238"/>
        <end position="260"/>
    </location>
</feature>
<evidence type="ECO:0000256" key="9">
    <source>
        <dbReference type="ARBA" id="ARBA00023136"/>
    </source>
</evidence>
<dbReference type="PRINTS" id="PR01755">
    <property type="entry name" value="SECFTRNLCASE"/>
</dbReference>
<accession>A0A381PJH6</accession>
<evidence type="ECO:0000259" key="11">
    <source>
        <dbReference type="Pfam" id="PF02355"/>
    </source>
</evidence>
<organism evidence="12">
    <name type="scientific">marine metagenome</name>
    <dbReference type="NCBI Taxonomy" id="408172"/>
    <lineage>
        <taxon>unclassified sequences</taxon>
        <taxon>metagenomes</taxon>
        <taxon>ecological metagenomes</taxon>
    </lineage>
</organism>
<dbReference type="EMBL" id="UINC01000979">
    <property type="protein sequence ID" value="SUZ66239.1"/>
    <property type="molecule type" value="Genomic_DNA"/>
</dbReference>
<comment type="subcellular location">
    <subcellularLocation>
        <location evidence="1">Cell membrane</location>
        <topology evidence="1">Multi-pass membrane protein</topology>
    </subcellularLocation>
</comment>
<dbReference type="InterPro" id="IPR048634">
    <property type="entry name" value="SecD_SecF_C"/>
</dbReference>
<name>A0A381PJH6_9ZZZZ</name>
<evidence type="ECO:0000256" key="7">
    <source>
        <dbReference type="ARBA" id="ARBA00022989"/>
    </source>
</evidence>
<dbReference type="InterPro" id="IPR022813">
    <property type="entry name" value="SecD/SecF_arch_bac"/>
</dbReference>
<keyword evidence="6" id="KW-0653">Protein transport</keyword>
<dbReference type="SUPFAM" id="SSF82866">
    <property type="entry name" value="Multidrug efflux transporter AcrB transmembrane domain"/>
    <property type="match status" value="1"/>
</dbReference>
<evidence type="ECO:0000256" key="4">
    <source>
        <dbReference type="ARBA" id="ARBA00022475"/>
    </source>
</evidence>
<keyword evidence="3" id="KW-0813">Transport</keyword>
<dbReference type="InterPro" id="IPR022645">
    <property type="entry name" value="SecD/SecF_bac"/>
</dbReference>
<keyword evidence="4" id="KW-1003">Cell membrane</keyword>
<evidence type="ECO:0000256" key="6">
    <source>
        <dbReference type="ARBA" id="ARBA00022927"/>
    </source>
</evidence>
<evidence type="ECO:0000313" key="12">
    <source>
        <dbReference type="EMBL" id="SUZ66239.1"/>
    </source>
</evidence>
<feature type="domain" description="Protein export membrane protein SecD/SecF C-terminal" evidence="11">
    <location>
        <begin position="111"/>
        <end position="293"/>
    </location>
</feature>
<protein>
    <recommendedName>
        <fullName evidence="2">Protein translocase subunit SecF</fullName>
    </recommendedName>
</protein>
<evidence type="ECO:0000256" key="1">
    <source>
        <dbReference type="ARBA" id="ARBA00004651"/>
    </source>
</evidence>
<evidence type="ECO:0000256" key="5">
    <source>
        <dbReference type="ARBA" id="ARBA00022692"/>
    </source>
</evidence>
<dbReference type="GO" id="GO:0005886">
    <property type="term" value="C:plasma membrane"/>
    <property type="evidence" value="ECO:0007669"/>
    <property type="project" value="UniProtKB-SubCell"/>
</dbReference>
<dbReference type="PANTHER" id="PTHR30081:SF8">
    <property type="entry name" value="PROTEIN TRANSLOCASE SUBUNIT SECF"/>
    <property type="match status" value="1"/>
</dbReference>
<evidence type="ECO:0000256" key="2">
    <source>
        <dbReference type="ARBA" id="ARBA00015792"/>
    </source>
</evidence>
<proteinExistence type="inferred from homology"/>
<dbReference type="Gene3D" id="1.20.1640.10">
    <property type="entry name" value="Multidrug efflux transporter AcrB transmembrane domain"/>
    <property type="match status" value="1"/>
</dbReference>
<dbReference type="Pfam" id="PF07549">
    <property type="entry name" value="Sec_GG"/>
    <property type="match status" value="1"/>
</dbReference>
<dbReference type="GO" id="GO:0015450">
    <property type="term" value="F:protein-transporting ATPase activity"/>
    <property type="evidence" value="ECO:0007669"/>
    <property type="project" value="InterPro"/>
</dbReference>
<dbReference type="NCBIfam" id="TIGR00966">
    <property type="entry name" value="transloc_SecF"/>
    <property type="match status" value="1"/>
</dbReference>
<reference evidence="12" key="1">
    <citation type="submission" date="2018-05" db="EMBL/GenBank/DDBJ databases">
        <authorList>
            <person name="Lanie J.A."/>
            <person name="Ng W.-L."/>
            <person name="Kazmierczak K.M."/>
            <person name="Andrzejewski T.M."/>
            <person name="Davidsen T.M."/>
            <person name="Wayne K.J."/>
            <person name="Tettelin H."/>
            <person name="Glass J.I."/>
            <person name="Rusch D."/>
            <person name="Podicherti R."/>
            <person name="Tsui H.-C.T."/>
            <person name="Winkler M.E."/>
        </authorList>
    </citation>
    <scope>NUCLEOTIDE SEQUENCE</scope>
</reference>